<feature type="compositionally biased region" description="Polar residues" evidence="1">
    <location>
        <begin position="1"/>
        <end position="12"/>
    </location>
</feature>
<evidence type="ECO:0000313" key="2">
    <source>
        <dbReference type="EMBL" id="VEL12495.1"/>
    </source>
</evidence>
<comment type="caution">
    <text evidence="2">The sequence shown here is derived from an EMBL/GenBank/DDBJ whole genome shotgun (WGS) entry which is preliminary data.</text>
</comment>
<gene>
    <name evidence="2" type="ORF">PXEA_LOCUS5935</name>
</gene>
<dbReference type="Proteomes" id="UP000784294">
    <property type="component" value="Unassembled WGS sequence"/>
</dbReference>
<reference evidence="2" key="1">
    <citation type="submission" date="2018-11" db="EMBL/GenBank/DDBJ databases">
        <authorList>
            <consortium name="Pathogen Informatics"/>
        </authorList>
    </citation>
    <scope>NUCLEOTIDE SEQUENCE</scope>
</reference>
<feature type="region of interest" description="Disordered" evidence="1">
    <location>
        <begin position="1"/>
        <end position="23"/>
    </location>
</feature>
<organism evidence="2 3">
    <name type="scientific">Protopolystoma xenopodis</name>
    <dbReference type="NCBI Taxonomy" id="117903"/>
    <lineage>
        <taxon>Eukaryota</taxon>
        <taxon>Metazoa</taxon>
        <taxon>Spiralia</taxon>
        <taxon>Lophotrochozoa</taxon>
        <taxon>Platyhelminthes</taxon>
        <taxon>Monogenea</taxon>
        <taxon>Polyopisthocotylea</taxon>
        <taxon>Polystomatidea</taxon>
        <taxon>Polystomatidae</taxon>
        <taxon>Protopolystoma</taxon>
    </lineage>
</organism>
<evidence type="ECO:0000256" key="1">
    <source>
        <dbReference type="SAM" id="MobiDB-lite"/>
    </source>
</evidence>
<protein>
    <submittedName>
        <fullName evidence="2">Uncharacterized protein</fullName>
    </submittedName>
</protein>
<sequence>MSFHSTHQSIQQRLFDRPLPDRPPSQLKSLQNLHHVVMEEEPDHLAKCSELQPFHRAQLEPPNSLQLQKPVGVTVRKSQSPSDKQTKRVVNTVTQAIFETGLRMPHSPGELTHRISLQSNSLLQHHLSSLLDPCLALFVPANDIFSDLFSFLNIALRPKPLGLSQTLHSFSNQTQVIQNQCISIEELAQSYPTLSLPHSNAAISCLPRPPLCLKYTYPLYLLSRSIWT</sequence>
<proteinExistence type="predicted"/>
<accession>A0A3S5AC56</accession>
<evidence type="ECO:0000313" key="3">
    <source>
        <dbReference type="Proteomes" id="UP000784294"/>
    </source>
</evidence>
<name>A0A3S5AC56_9PLAT</name>
<keyword evidence="3" id="KW-1185">Reference proteome</keyword>
<dbReference type="EMBL" id="CAAALY010014927">
    <property type="protein sequence ID" value="VEL12495.1"/>
    <property type="molecule type" value="Genomic_DNA"/>
</dbReference>
<dbReference type="AlphaFoldDB" id="A0A3S5AC56"/>